<organism evidence="2 3">
    <name type="scientific">Hohenbuehelia grisea</name>
    <dbReference type="NCBI Taxonomy" id="104357"/>
    <lineage>
        <taxon>Eukaryota</taxon>
        <taxon>Fungi</taxon>
        <taxon>Dikarya</taxon>
        <taxon>Basidiomycota</taxon>
        <taxon>Agaricomycotina</taxon>
        <taxon>Agaricomycetes</taxon>
        <taxon>Agaricomycetidae</taxon>
        <taxon>Agaricales</taxon>
        <taxon>Pleurotineae</taxon>
        <taxon>Pleurotaceae</taxon>
        <taxon>Hohenbuehelia</taxon>
    </lineage>
</organism>
<dbReference type="EMBL" id="JASNQZ010000001">
    <property type="protein sequence ID" value="KAL0961445.1"/>
    <property type="molecule type" value="Genomic_DNA"/>
</dbReference>
<evidence type="ECO:0000256" key="1">
    <source>
        <dbReference type="SAM" id="MobiDB-lite"/>
    </source>
</evidence>
<evidence type="ECO:0000313" key="3">
    <source>
        <dbReference type="Proteomes" id="UP001556367"/>
    </source>
</evidence>
<gene>
    <name evidence="2" type="ORF">HGRIS_006390</name>
</gene>
<comment type="caution">
    <text evidence="2">The sequence shown here is derived from an EMBL/GenBank/DDBJ whole genome shotgun (WGS) entry which is preliminary data.</text>
</comment>
<proteinExistence type="predicted"/>
<sequence length="99" mass="10877">MIYVVPESMALANGTPQVTQTCSADQVSHCVRARDRPLGLPHWWAKAASTMGIEALRHAFGTIPALYEDSRTRHYRASERPPVKGVGGRYARGGQWTIG</sequence>
<accession>A0ABR3JZR6</accession>
<protein>
    <submittedName>
        <fullName evidence="2">Uncharacterized protein</fullName>
    </submittedName>
</protein>
<dbReference type="Proteomes" id="UP001556367">
    <property type="component" value="Unassembled WGS sequence"/>
</dbReference>
<feature type="region of interest" description="Disordered" evidence="1">
    <location>
        <begin position="74"/>
        <end position="99"/>
    </location>
</feature>
<name>A0ABR3JZR6_9AGAR</name>
<keyword evidence="3" id="KW-1185">Reference proteome</keyword>
<reference evidence="3" key="1">
    <citation type="submission" date="2024-06" db="EMBL/GenBank/DDBJ databases">
        <title>Multi-omics analyses provide insights into the biosynthesis of the anticancer antibiotic pleurotin in Hohenbuehelia grisea.</title>
        <authorList>
            <person name="Weaver J.A."/>
            <person name="Alberti F."/>
        </authorList>
    </citation>
    <scope>NUCLEOTIDE SEQUENCE [LARGE SCALE GENOMIC DNA]</scope>
    <source>
        <strain evidence="3">T-177</strain>
    </source>
</reference>
<evidence type="ECO:0000313" key="2">
    <source>
        <dbReference type="EMBL" id="KAL0961445.1"/>
    </source>
</evidence>